<dbReference type="Proteomes" id="UP001293718">
    <property type="component" value="Unassembled WGS sequence"/>
</dbReference>
<geneLocation type="plasmid" evidence="1">
    <name>unnamed</name>
</geneLocation>
<dbReference type="RefSeq" id="WP_322463894.1">
    <property type="nucleotide sequence ID" value="NZ_JAXOJX010000001.1"/>
</dbReference>
<reference evidence="1 2" key="1">
    <citation type="submission" date="2023-11" db="EMBL/GenBank/DDBJ databases">
        <title>Draft genome of Azohydromonas lata strain H1 (DSM1123), a polyhydroxyalkanoate producer.</title>
        <authorList>
            <person name="Traversa D."/>
            <person name="D'Addabbo P."/>
            <person name="Pazzani C."/>
            <person name="Manzari C."/>
            <person name="Chiara M."/>
            <person name="Scrascia M."/>
        </authorList>
    </citation>
    <scope>NUCLEOTIDE SEQUENCE [LARGE SCALE GENOMIC DNA]</scope>
    <source>
        <strain evidence="1 2">H1</strain>
        <plasmid evidence="1">unnamed</plasmid>
    </source>
</reference>
<evidence type="ECO:0000313" key="1">
    <source>
        <dbReference type="EMBL" id="MDZ5455197.1"/>
    </source>
</evidence>
<dbReference type="EMBL" id="JAXOJX010000001">
    <property type="protein sequence ID" value="MDZ5455197.1"/>
    <property type="molecule type" value="Genomic_DNA"/>
</dbReference>
<accession>A0ABU5I8E8</accession>
<evidence type="ECO:0000313" key="2">
    <source>
        <dbReference type="Proteomes" id="UP001293718"/>
    </source>
</evidence>
<keyword evidence="2" id="KW-1185">Reference proteome</keyword>
<comment type="caution">
    <text evidence="1">The sequence shown here is derived from an EMBL/GenBank/DDBJ whole genome shotgun (WGS) entry which is preliminary data.</text>
</comment>
<keyword evidence="1" id="KW-0614">Plasmid</keyword>
<organism evidence="1 2">
    <name type="scientific">Azohydromonas lata</name>
    <dbReference type="NCBI Taxonomy" id="45677"/>
    <lineage>
        <taxon>Bacteria</taxon>
        <taxon>Pseudomonadati</taxon>
        <taxon>Pseudomonadota</taxon>
        <taxon>Betaproteobacteria</taxon>
        <taxon>Burkholderiales</taxon>
        <taxon>Sphaerotilaceae</taxon>
        <taxon>Azohydromonas</taxon>
    </lineage>
</organism>
<sequence length="114" mass="12571">MSQDDFPLDANGPAYTTPQQRHGVPLVYVGEKLGHAIEELHHFARHHPQQRQALVASMHYLLVAHLGLHNMLAKANDRSLALRLLEGSEAELRSWLALIEREGDVAGLAGLDAP</sequence>
<gene>
    <name evidence="1" type="ORF">SM757_01285</name>
</gene>
<protein>
    <submittedName>
        <fullName evidence="1">Uncharacterized protein</fullName>
    </submittedName>
</protein>
<proteinExistence type="predicted"/>
<name>A0ABU5I8E8_9BURK</name>